<evidence type="ECO:0000256" key="1">
    <source>
        <dbReference type="SAM" id="MobiDB-lite"/>
    </source>
</evidence>
<reference evidence="2 3" key="1">
    <citation type="submission" date="2016-11" db="EMBL/GenBank/DDBJ databases">
        <title>Complete Genome Sequence of Bradyrhizobium sp. strain J5, an isolated from soybean nodule in Hokkaido.</title>
        <authorList>
            <person name="Kanehara K."/>
        </authorList>
    </citation>
    <scope>NUCLEOTIDE SEQUENCE [LARGE SCALE GENOMIC DNA]</scope>
    <source>
        <strain evidence="2 3">J5</strain>
    </source>
</reference>
<name>A0A1L3FB21_BRAJP</name>
<accession>A0A1L3FB21</accession>
<evidence type="ECO:0000313" key="3">
    <source>
        <dbReference type="Proteomes" id="UP000181962"/>
    </source>
</evidence>
<gene>
    <name evidence="2" type="ORF">BKD09_19415</name>
</gene>
<feature type="region of interest" description="Disordered" evidence="1">
    <location>
        <begin position="68"/>
        <end position="101"/>
    </location>
</feature>
<feature type="region of interest" description="Disordered" evidence="1">
    <location>
        <begin position="117"/>
        <end position="138"/>
    </location>
</feature>
<feature type="compositionally biased region" description="Basic and acidic residues" evidence="1">
    <location>
        <begin position="71"/>
        <end position="82"/>
    </location>
</feature>
<proteinExistence type="predicted"/>
<dbReference type="EMBL" id="CP017637">
    <property type="protein sequence ID" value="APG10501.1"/>
    <property type="molecule type" value="Genomic_DNA"/>
</dbReference>
<evidence type="ECO:0000313" key="2">
    <source>
        <dbReference type="EMBL" id="APG10501.1"/>
    </source>
</evidence>
<dbReference type="AlphaFoldDB" id="A0A1L3FB21"/>
<dbReference type="Proteomes" id="UP000181962">
    <property type="component" value="Chromosome"/>
</dbReference>
<organism evidence="2 3">
    <name type="scientific">Bradyrhizobium japonicum</name>
    <dbReference type="NCBI Taxonomy" id="375"/>
    <lineage>
        <taxon>Bacteria</taxon>
        <taxon>Pseudomonadati</taxon>
        <taxon>Pseudomonadota</taxon>
        <taxon>Alphaproteobacteria</taxon>
        <taxon>Hyphomicrobiales</taxon>
        <taxon>Nitrobacteraceae</taxon>
        <taxon>Bradyrhizobium</taxon>
    </lineage>
</organism>
<protein>
    <submittedName>
        <fullName evidence="2">Uncharacterized protein</fullName>
    </submittedName>
</protein>
<sequence length="138" mass="14969">MLAPFRKAALAVKFRSHTVPKTDCGFRLRLCFVREVMKLGPLSAGLIGALAVLAGPDRLPIGEQPVMVGKAKADDSAKDKAGRAPSMPMARDPSAAVAEEYEAARRKGTREAFELFLARHGDDPQAEQARAELKRLSR</sequence>